<dbReference type="PANTHER" id="PTHR43435">
    <property type="entry name" value="RIBULOKINASE"/>
    <property type="match status" value="1"/>
</dbReference>
<accession>J7R795</accession>
<dbReference type="OrthoDB" id="203824at2759"/>
<dbReference type="SUPFAM" id="SSF53067">
    <property type="entry name" value="Actin-like ATPase domain"/>
    <property type="match status" value="2"/>
</dbReference>
<dbReference type="RefSeq" id="XP_022464981.1">
    <property type="nucleotide sequence ID" value="XM_022608490.1"/>
</dbReference>
<sequence>MVATPIGIGIDLGSSSVRVGIYSLHDDSLLGVFSKPVPYYYESNRTSLWEYTQDSAEILTAIKECFDMADLQKYDVKSCGVAATCSLVLCERSGDDTFQHCEGDSRNVVFWMDSMAKEETNSLNARCPQDILGHMGGGFIPEMGIPKLSRFLKSISDEPKGNIQWEVFDLHKYVAYKLAQEYCWNTERLSNHPNSNGIGHDGELAGWSKSFYDKIVRLPPNVTIGCPKTIENEDSLVIVDSCIDCYSSWFSPLQSLNKNTLFLVAGTSTCYIYSPGTMKTETSVKGIWGPFTDILGANKVVYESGSSCSGKLIEHLFTSHPSAISLNLSTGQLISKLEEEINIWETQNATSIHFEACNNFLYGDLDGNRTPFGDPYMRGMFIGESPDTSFRDLLVKYVCILECLAFQTKLMVDNFEKLNSINELFICGSQAKNTRLLKLISLINDNALILVPKEKEDLMGVEGAYLLGKAGYLGTSVDLVPVSEPREYISVKYTNDSDKIQQTKLYKLLLTKYIIHLEMAEQQQRFRKMVSKALV</sequence>
<name>J7R795_HUIN7</name>
<dbReference type="GeneID" id="34526450"/>
<dbReference type="STRING" id="1071383.J7R795"/>
<feature type="domain" description="Carbohydrate kinase FGGY C-terminal" evidence="1">
    <location>
        <begin position="262"/>
        <end position="441"/>
    </location>
</feature>
<dbReference type="PANTHER" id="PTHR43435:SF1">
    <property type="entry name" value="PROTEIN MPA43"/>
    <property type="match status" value="1"/>
</dbReference>
<keyword evidence="3" id="KW-1185">Reference proteome</keyword>
<protein>
    <recommendedName>
        <fullName evidence="1">Carbohydrate kinase FGGY C-terminal domain-containing protein</fullName>
    </recommendedName>
</protein>
<dbReference type="InterPro" id="IPR043129">
    <property type="entry name" value="ATPase_NBD"/>
</dbReference>
<evidence type="ECO:0000313" key="3">
    <source>
        <dbReference type="Proteomes" id="UP000006310"/>
    </source>
</evidence>
<dbReference type="GO" id="GO:0019321">
    <property type="term" value="P:pentose metabolic process"/>
    <property type="evidence" value="ECO:0007669"/>
    <property type="project" value="TreeGrafter"/>
</dbReference>
<dbReference type="Gene3D" id="1.20.58.2240">
    <property type="match status" value="1"/>
</dbReference>
<dbReference type="Gene3D" id="3.30.420.40">
    <property type="match status" value="1"/>
</dbReference>
<reference evidence="3" key="2">
    <citation type="submission" date="2012-08" db="EMBL/GenBank/DDBJ databases">
        <title>Genome sequence of Kazachstania naganishii.</title>
        <authorList>
            <person name="Gordon J.L."/>
            <person name="Armisen D."/>
            <person name="Proux-Wera E."/>
            <person name="OhEigeartaigh S.S."/>
            <person name="Byrne K.P."/>
            <person name="Wolfe K.H."/>
        </authorList>
    </citation>
    <scope>NUCLEOTIDE SEQUENCE [LARGE SCALE GENOMIC DNA]</scope>
    <source>
        <strain evidence="3">ATCC MYA-139 / BCRC 22969 / CBS 8797 / CCRC 22969 / KCTC 17520 / NBRC 10181 / NCYC 3082</strain>
    </source>
</reference>
<evidence type="ECO:0000259" key="1">
    <source>
        <dbReference type="Pfam" id="PF02782"/>
    </source>
</evidence>
<dbReference type="Proteomes" id="UP000006310">
    <property type="component" value="Chromosome 6"/>
</dbReference>
<proteinExistence type="predicted"/>
<evidence type="ECO:0000313" key="2">
    <source>
        <dbReference type="EMBL" id="CCK70735.1"/>
    </source>
</evidence>
<dbReference type="GO" id="GO:0005737">
    <property type="term" value="C:cytoplasm"/>
    <property type="evidence" value="ECO:0007669"/>
    <property type="project" value="TreeGrafter"/>
</dbReference>
<dbReference type="Pfam" id="PF02782">
    <property type="entry name" value="FGGY_C"/>
    <property type="match status" value="1"/>
</dbReference>
<dbReference type="OMA" id="CIDCYAG"/>
<organism evidence="2 3">
    <name type="scientific">Huiozyma naganishii (strain ATCC MYA-139 / BCRC 22969 / CBS 8797 / KCTC 17520 / NBRC 10181 / NCYC 3082 / Yp74L-3)</name>
    <name type="common">Yeast</name>
    <name type="synonym">Kazachstania naganishii</name>
    <dbReference type="NCBI Taxonomy" id="1071383"/>
    <lineage>
        <taxon>Eukaryota</taxon>
        <taxon>Fungi</taxon>
        <taxon>Dikarya</taxon>
        <taxon>Ascomycota</taxon>
        <taxon>Saccharomycotina</taxon>
        <taxon>Saccharomycetes</taxon>
        <taxon>Saccharomycetales</taxon>
        <taxon>Saccharomycetaceae</taxon>
        <taxon>Huiozyma</taxon>
    </lineage>
</organism>
<dbReference type="HOGENOM" id="CLU_009281_10_3_1"/>
<dbReference type="AlphaFoldDB" id="J7R795"/>
<dbReference type="GO" id="GO:0019150">
    <property type="term" value="F:D-ribulokinase activity"/>
    <property type="evidence" value="ECO:0007669"/>
    <property type="project" value="TreeGrafter"/>
</dbReference>
<reference evidence="2 3" key="1">
    <citation type="journal article" date="2011" name="Proc. Natl. Acad. Sci. U.S.A.">
        <title>Evolutionary erosion of yeast sex chromosomes by mating-type switching accidents.</title>
        <authorList>
            <person name="Gordon J.L."/>
            <person name="Armisen D."/>
            <person name="Proux-Wera E."/>
            <person name="Oheigeartaigh S.S."/>
            <person name="Byrne K.P."/>
            <person name="Wolfe K.H."/>
        </authorList>
    </citation>
    <scope>NUCLEOTIDE SEQUENCE [LARGE SCALE GENOMIC DNA]</scope>
    <source>
        <strain evidence="3">ATCC MYA-139 / BCRC 22969 / CBS 8797 / CCRC 22969 / KCTC 17520 / NBRC 10181 / NCYC 3082</strain>
    </source>
</reference>
<gene>
    <name evidence="2" type="primary">KNAG0F00660</name>
    <name evidence="2" type="ordered locus">KNAG_0F00660</name>
</gene>
<dbReference type="InterPro" id="IPR018485">
    <property type="entry name" value="FGGY_C"/>
</dbReference>
<dbReference type="KEGG" id="kng:KNAG_0F00660"/>
<dbReference type="eggNOG" id="KOG2517">
    <property type="taxonomic scope" value="Eukaryota"/>
</dbReference>
<dbReference type="EMBL" id="HE978319">
    <property type="protein sequence ID" value="CCK70735.1"/>
    <property type="molecule type" value="Genomic_DNA"/>
</dbReference>